<dbReference type="EMBL" id="WKJZ01000001">
    <property type="protein sequence ID" value="MVW73763.1"/>
    <property type="molecule type" value="Genomic_DNA"/>
</dbReference>
<dbReference type="FunFam" id="1.10.10.10:FF:000001">
    <property type="entry name" value="LysR family transcriptional regulator"/>
    <property type="match status" value="1"/>
</dbReference>
<dbReference type="GO" id="GO:0003700">
    <property type="term" value="F:DNA-binding transcription factor activity"/>
    <property type="evidence" value="ECO:0007669"/>
    <property type="project" value="InterPro"/>
</dbReference>
<organism evidence="6 7">
    <name type="scientific">Pseudomonas xionganensis</name>
    <dbReference type="NCBI Taxonomy" id="2654845"/>
    <lineage>
        <taxon>Bacteria</taxon>
        <taxon>Pseudomonadati</taxon>
        <taxon>Pseudomonadota</taxon>
        <taxon>Gammaproteobacteria</taxon>
        <taxon>Pseudomonadales</taxon>
        <taxon>Pseudomonadaceae</taxon>
        <taxon>Pseudomonas</taxon>
    </lineage>
</organism>
<proteinExistence type="inferred from homology"/>
<name>A0A6I4KVG9_9PSED</name>
<dbReference type="Gene3D" id="3.40.190.290">
    <property type="match status" value="1"/>
</dbReference>
<dbReference type="InterPro" id="IPR005119">
    <property type="entry name" value="LysR_subst-bd"/>
</dbReference>
<keyword evidence="4" id="KW-0804">Transcription</keyword>
<evidence type="ECO:0000256" key="1">
    <source>
        <dbReference type="ARBA" id="ARBA00009437"/>
    </source>
</evidence>
<feature type="domain" description="HTH lysR-type" evidence="5">
    <location>
        <begin position="8"/>
        <end position="65"/>
    </location>
</feature>
<dbReference type="InterPro" id="IPR000847">
    <property type="entry name" value="LysR_HTH_N"/>
</dbReference>
<keyword evidence="7" id="KW-1185">Reference proteome</keyword>
<reference evidence="6 7" key="1">
    <citation type="submission" date="2019-11" db="EMBL/GenBank/DDBJ databases">
        <title>Pseudomonas flavidum sp. nov., isolated from Baiyang Lake.</title>
        <authorList>
            <person name="Zhao Y."/>
        </authorList>
    </citation>
    <scope>NUCLEOTIDE SEQUENCE [LARGE SCALE GENOMIC DNA]</scope>
    <source>
        <strain evidence="7">R-22-3 w-18</strain>
    </source>
</reference>
<comment type="caution">
    <text evidence="6">The sequence shown here is derived from an EMBL/GenBank/DDBJ whole genome shotgun (WGS) entry which is preliminary data.</text>
</comment>
<protein>
    <submittedName>
        <fullName evidence="6">LysR family transcriptional regulator</fullName>
    </submittedName>
</protein>
<sequence length="306" mass="33482">MLSQLRDLDLQLLRLFVTVVECGGFSAAQGELGIGQSSISTQMAKLETRLGFRLCQRGKAGFRLTAKGEQVLAATRRLFAAIDTFKDEAQGMADKLLGSLHIGLSEGLAPAVLEQVAEAIRRFRGRNQAVQIELLTAMPAELERRLLQDQLQLAIGYFSGNQAALDYQPLFRERQVLHCAQGHPLFSGAEPSLDELQQADRVHHPYRFIQAREPLQSATSSAQSEQVDGTLAFILSGRHIGYLPEHIAAPWRASGRLRALQAEALGFEVQFHLASHRGQPPGDAQRAFVEDLLAAFAGEYSGQGGL</sequence>
<dbReference type="AlphaFoldDB" id="A0A6I4KVG9"/>
<dbReference type="Pfam" id="PF00126">
    <property type="entry name" value="HTH_1"/>
    <property type="match status" value="1"/>
</dbReference>
<dbReference type="InterPro" id="IPR036390">
    <property type="entry name" value="WH_DNA-bd_sf"/>
</dbReference>
<accession>A0A6I4KVG9</accession>
<evidence type="ECO:0000256" key="2">
    <source>
        <dbReference type="ARBA" id="ARBA00023015"/>
    </source>
</evidence>
<dbReference type="PANTHER" id="PTHR30126:SF98">
    <property type="entry name" value="HTH-TYPE TRANSCRIPTIONAL ACTIVATOR BAUR"/>
    <property type="match status" value="1"/>
</dbReference>
<dbReference type="Proteomes" id="UP000429555">
    <property type="component" value="Unassembled WGS sequence"/>
</dbReference>
<gene>
    <name evidence="6" type="ORF">GJV18_00415</name>
</gene>
<evidence type="ECO:0000256" key="4">
    <source>
        <dbReference type="ARBA" id="ARBA00023163"/>
    </source>
</evidence>
<evidence type="ECO:0000256" key="3">
    <source>
        <dbReference type="ARBA" id="ARBA00023125"/>
    </source>
</evidence>
<dbReference type="InterPro" id="IPR036388">
    <property type="entry name" value="WH-like_DNA-bd_sf"/>
</dbReference>
<dbReference type="PANTHER" id="PTHR30126">
    <property type="entry name" value="HTH-TYPE TRANSCRIPTIONAL REGULATOR"/>
    <property type="match status" value="1"/>
</dbReference>
<dbReference type="SUPFAM" id="SSF53850">
    <property type="entry name" value="Periplasmic binding protein-like II"/>
    <property type="match status" value="1"/>
</dbReference>
<evidence type="ECO:0000313" key="7">
    <source>
        <dbReference type="Proteomes" id="UP000429555"/>
    </source>
</evidence>
<dbReference type="RefSeq" id="WP_160342749.1">
    <property type="nucleotide sequence ID" value="NZ_WKJZ01000001.1"/>
</dbReference>
<dbReference type="Gene3D" id="1.10.10.10">
    <property type="entry name" value="Winged helix-like DNA-binding domain superfamily/Winged helix DNA-binding domain"/>
    <property type="match status" value="1"/>
</dbReference>
<evidence type="ECO:0000259" key="5">
    <source>
        <dbReference type="PROSITE" id="PS50931"/>
    </source>
</evidence>
<dbReference type="CDD" id="cd05466">
    <property type="entry name" value="PBP2_LTTR_substrate"/>
    <property type="match status" value="1"/>
</dbReference>
<dbReference type="Pfam" id="PF03466">
    <property type="entry name" value="LysR_substrate"/>
    <property type="match status" value="1"/>
</dbReference>
<dbReference type="GO" id="GO:0000976">
    <property type="term" value="F:transcription cis-regulatory region binding"/>
    <property type="evidence" value="ECO:0007669"/>
    <property type="project" value="TreeGrafter"/>
</dbReference>
<keyword evidence="2" id="KW-0805">Transcription regulation</keyword>
<keyword evidence="3" id="KW-0238">DNA-binding</keyword>
<evidence type="ECO:0000313" key="6">
    <source>
        <dbReference type="EMBL" id="MVW73763.1"/>
    </source>
</evidence>
<dbReference type="PROSITE" id="PS50931">
    <property type="entry name" value="HTH_LYSR"/>
    <property type="match status" value="1"/>
</dbReference>
<comment type="similarity">
    <text evidence="1">Belongs to the LysR transcriptional regulatory family.</text>
</comment>
<dbReference type="SUPFAM" id="SSF46785">
    <property type="entry name" value="Winged helix' DNA-binding domain"/>
    <property type="match status" value="1"/>
</dbReference>